<protein>
    <recommendedName>
        <fullName evidence="7">Ion transport domain-containing protein</fullName>
    </recommendedName>
</protein>
<evidence type="ECO:0000313" key="8">
    <source>
        <dbReference type="EMBL" id="KNE67882.1"/>
    </source>
</evidence>
<evidence type="ECO:0000256" key="1">
    <source>
        <dbReference type="ARBA" id="ARBA00004141"/>
    </source>
</evidence>
<dbReference type="GO" id="GO:0005227">
    <property type="term" value="F:calcium-activated cation channel activity"/>
    <property type="evidence" value="ECO:0007669"/>
    <property type="project" value="InterPro"/>
</dbReference>
<feature type="compositionally biased region" description="Polar residues" evidence="5">
    <location>
        <begin position="20"/>
        <end position="30"/>
    </location>
</feature>
<evidence type="ECO:0000256" key="2">
    <source>
        <dbReference type="ARBA" id="ARBA00022692"/>
    </source>
</evidence>
<reference evidence="8 9" key="1">
    <citation type="submission" date="2009-11" db="EMBL/GenBank/DDBJ databases">
        <title>Annotation of Allomyces macrogynus ATCC 38327.</title>
        <authorList>
            <consortium name="The Broad Institute Genome Sequencing Platform"/>
            <person name="Russ C."/>
            <person name="Cuomo C."/>
            <person name="Burger G."/>
            <person name="Gray M.W."/>
            <person name="Holland P.W.H."/>
            <person name="King N."/>
            <person name="Lang F.B.F."/>
            <person name="Roger A.J."/>
            <person name="Ruiz-Trillo I."/>
            <person name="Young S.K."/>
            <person name="Zeng Q."/>
            <person name="Gargeya S."/>
            <person name="Fitzgerald M."/>
            <person name="Haas B."/>
            <person name="Abouelleil A."/>
            <person name="Alvarado L."/>
            <person name="Arachchi H.M."/>
            <person name="Berlin A."/>
            <person name="Chapman S.B."/>
            <person name="Gearin G."/>
            <person name="Goldberg J."/>
            <person name="Griggs A."/>
            <person name="Gujja S."/>
            <person name="Hansen M."/>
            <person name="Heiman D."/>
            <person name="Howarth C."/>
            <person name="Larimer J."/>
            <person name="Lui A."/>
            <person name="MacDonald P.J.P."/>
            <person name="McCowen C."/>
            <person name="Montmayeur A."/>
            <person name="Murphy C."/>
            <person name="Neiman D."/>
            <person name="Pearson M."/>
            <person name="Priest M."/>
            <person name="Roberts A."/>
            <person name="Saif S."/>
            <person name="Shea T."/>
            <person name="Sisk P."/>
            <person name="Stolte C."/>
            <person name="Sykes S."/>
            <person name="Wortman J."/>
            <person name="Nusbaum C."/>
            <person name="Birren B."/>
        </authorList>
    </citation>
    <scope>NUCLEOTIDE SEQUENCE [LARGE SCALE GENOMIC DNA]</scope>
    <source>
        <strain evidence="8 9">ATCC 38327</strain>
    </source>
</reference>
<feature type="transmembrane region" description="Helical" evidence="6">
    <location>
        <begin position="299"/>
        <end position="323"/>
    </location>
</feature>
<dbReference type="EMBL" id="GG745354">
    <property type="protein sequence ID" value="KNE67882.1"/>
    <property type="molecule type" value="Genomic_DNA"/>
</dbReference>
<feature type="domain" description="Ion transport" evidence="7">
    <location>
        <begin position="96"/>
        <end position="329"/>
    </location>
</feature>
<dbReference type="PANTHER" id="PTHR47193:SF1">
    <property type="entry name" value="CATION CHANNEL SPERM-ASSOCIATED PROTEIN 1"/>
    <property type="match status" value="1"/>
</dbReference>
<feature type="transmembrane region" description="Helical" evidence="6">
    <location>
        <begin position="136"/>
        <end position="155"/>
    </location>
</feature>
<feature type="transmembrane region" description="Helical" evidence="6">
    <location>
        <begin position="97"/>
        <end position="115"/>
    </location>
</feature>
<feature type="region of interest" description="Disordered" evidence="5">
    <location>
        <begin position="351"/>
        <end position="373"/>
    </location>
</feature>
<dbReference type="GO" id="GO:0060296">
    <property type="term" value="P:regulation of cilium beat frequency involved in ciliary motility"/>
    <property type="evidence" value="ECO:0007669"/>
    <property type="project" value="TreeGrafter"/>
</dbReference>
<comment type="subcellular location">
    <subcellularLocation>
        <location evidence="1">Membrane</location>
        <topology evidence="1">Multi-pass membrane protein</topology>
    </subcellularLocation>
</comment>
<dbReference type="PANTHER" id="PTHR47193">
    <property type="entry name" value="CATION CHANNEL SPERM-ASSOCIATED PROTEIN 1"/>
    <property type="match status" value="1"/>
</dbReference>
<dbReference type="GO" id="GO:0036128">
    <property type="term" value="C:CatSper complex"/>
    <property type="evidence" value="ECO:0007669"/>
    <property type="project" value="InterPro"/>
</dbReference>
<dbReference type="InterPro" id="IPR028746">
    <property type="entry name" value="CatSper1"/>
</dbReference>
<evidence type="ECO:0000256" key="3">
    <source>
        <dbReference type="ARBA" id="ARBA00022989"/>
    </source>
</evidence>
<dbReference type="GO" id="GO:0030317">
    <property type="term" value="P:flagellated sperm motility"/>
    <property type="evidence" value="ECO:0007669"/>
    <property type="project" value="InterPro"/>
</dbReference>
<keyword evidence="3 6" id="KW-1133">Transmembrane helix</keyword>
<sequence>MGSLRSTSRLTGLGDFADVPSSTASTSKSGWRTPHNAGARSTHSDRSSLTDADAASLASRTVASGTTGALSQLHLLANLAESHWIRRQCFFLCSSSTFNNAILALIVLNTVLLAVQTTTYINTNYGWYLSLLDQSFLGIYLMETLVKLFVFRLAYFKVGWNIFDFSIVLSSILSFLLPVLLNAAISFNPKVIRLLRVFRAFRAIRSLRALRAISFLKSLQVLVEALLASIPAMSSILALIALALYVFAVIARVIYAKLDPHHFGSLPRSMFWLFSLMTLDDWSKIWIQNKDAAPDIFAFLFAFLFLESFVFLNLFVAVIVSNLDESSKRMERLRKRDVHAAAAARAADLALPAPTPTSTDDPPPTGDDRSADIDTTSSIDVDLASTVRHALALEAAENGLATYYPTMVLPGRQRAALTTYLMHLAALEATGAAFDAHVEVVGWLLDLLPVPPEAGGPIFEAPT</sequence>
<dbReference type="Gene3D" id="1.20.120.350">
    <property type="entry name" value="Voltage-gated potassium channels. Chain C"/>
    <property type="match status" value="1"/>
</dbReference>
<dbReference type="Pfam" id="PF00520">
    <property type="entry name" value="Ion_trans"/>
    <property type="match status" value="1"/>
</dbReference>
<dbReference type="STRING" id="578462.A0A0L0SZF0"/>
<dbReference type="eggNOG" id="KOG2302">
    <property type="taxonomic scope" value="Eukaryota"/>
</dbReference>
<feature type="transmembrane region" description="Helical" evidence="6">
    <location>
        <begin position="236"/>
        <end position="258"/>
    </location>
</feature>
<reference evidence="9" key="2">
    <citation type="submission" date="2009-11" db="EMBL/GenBank/DDBJ databases">
        <title>The Genome Sequence of Allomyces macrogynus strain ATCC 38327.</title>
        <authorList>
            <consortium name="The Broad Institute Genome Sequencing Platform"/>
            <person name="Russ C."/>
            <person name="Cuomo C."/>
            <person name="Shea T."/>
            <person name="Young S.K."/>
            <person name="Zeng Q."/>
            <person name="Koehrsen M."/>
            <person name="Haas B."/>
            <person name="Borodovsky M."/>
            <person name="Guigo R."/>
            <person name="Alvarado L."/>
            <person name="Berlin A."/>
            <person name="Borenstein D."/>
            <person name="Chen Z."/>
            <person name="Engels R."/>
            <person name="Freedman E."/>
            <person name="Gellesch M."/>
            <person name="Goldberg J."/>
            <person name="Griggs A."/>
            <person name="Gujja S."/>
            <person name="Heiman D."/>
            <person name="Hepburn T."/>
            <person name="Howarth C."/>
            <person name="Jen D."/>
            <person name="Larson L."/>
            <person name="Lewis B."/>
            <person name="Mehta T."/>
            <person name="Park D."/>
            <person name="Pearson M."/>
            <person name="Roberts A."/>
            <person name="Saif S."/>
            <person name="Shenoy N."/>
            <person name="Sisk P."/>
            <person name="Stolte C."/>
            <person name="Sykes S."/>
            <person name="Walk T."/>
            <person name="White J."/>
            <person name="Yandava C."/>
            <person name="Burger G."/>
            <person name="Gray M.W."/>
            <person name="Holland P.W.H."/>
            <person name="King N."/>
            <person name="Lang F.B.F."/>
            <person name="Roger A.J."/>
            <person name="Ruiz-Trillo I."/>
            <person name="Lander E."/>
            <person name="Nusbaum C."/>
        </authorList>
    </citation>
    <scope>NUCLEOTIDE SEQUENCE [LARGE SCALE GENOMIC DNA]</scope>
    <source>
        <strain evidence="9">ATCC 38327</strain>
    </source>
</reference>
<keyword evidence="9" id="KW-1185">Reference proteome</keyword>
<keyword evidence="2 6" id="KW-0812">Transmembrane</keyword>
<evidence type="ECO:0000256" key="5">
    <source>
        <dbReference type="SAM" id="MobiDB-lite"/>
    </source>
</evidence>
<dbReference type="OrthoDB" id="416585at2759"/>
<proteinExistence type="predicted"/>
<feature type="region of interest" description="Disordered" evidence="5">
    <location>
        <begin position="19"/>
        <end position="48"/>
    </location>
</feature>
<evidence type="ECO:0000256" key="4">
    <source>
        <dbReference type="ARBA" id="ARBA00023136"/>
    </source>
</evidence>
<dbReference type="Proteomes" id="UP000054350">
    <property type="component" value="Unassembled WGS sequence"/>
</dbReference>
<feature type="compositionally biased region" description="Low complexity" evidence="5">
    <location>
        <begin position="351"/>
        <end position="360"/>
    </location>
</feature>
<dbReference type="GO" id="GO:0005245">
    <property type="term" value="F:voltage-gated calcium channel activity"/>
    <property type="evidence" value="ECO:0007669"/>
    <property type="project" value="TreeGrafter"/>
</dbReference>
<dbReference type="Gene3D" id="1.10.287.70">
    <property type="match status" value="1"/>
</dbReference>
<gene>
    <name evidence="8" type="ORF">AMAG_12597</name>
</gene>
<dbReference type="InterPro" id="IPR027359">
    <property type="entry name" value="Volt_channel_dom_sf"/>
</dbReference>
<dbReference type="AlphaFoldDB" id="A0A0L0SZF0"/>
<organism evidence="8 9">
    <name type="scientific">Allomyces macrogynus (strain ATCC 38327)</name>
    <name type="common">Allomyces javanicus var. macrogynus</name>
    <dbReference type="NCBI Taxonomy" id="578462"/>
    <lineage>
        <taxon>Eukaryota</taxon>
        <taxon>Fungi</taxon>
        <taxon>Fungi incertae sedis</taxon>
        <taxon>Blastocladiomycota</taxon>
        <taxon>Blastocladiomycetes</taxon>
        <taxon>Blastocladiales</taxon>
        <taxon>Blastocladiaceae</taxon>
        <taxon>Allomyces</taxon>
    </lineage>
</organism>
<evidence type="ECO:0000313" key="9">
    <source>
        <dbReference type="Proteomes" id="UP000054350"/>
    </source>
</evidence>
<dbReference type="SUPFAM" id="SSF81324">
    <property type="entry name" value="Voltage-gated potassium channels"/>
    <property type="match status" value="1"/>
</dbReference>
<name>A0A0L0SZF0_ALLM3</name>
<dbReference type="InterPro" id="IPR005821">
    <property type="entry name" value="Ion_trans_dom"/>
</dbReference>
<evidence type="ECO:0000259" key="7">
    <source>
        <dbReference type="Pfam" id="PF00520"/>
    </source>
</evidence>
<dbReference type="VEuPathDB" id="FungiDB:AMAG_12597"/>
<evidence type="ECO:0000256" key="6">
    <source>
        <dbReference type="SAM" id="Phobius"/>
    </source>
</evidence>
<keyword evidence="4 6" id="KW-0472">Membrane</keyword>
<feature type="transmembrane region" description="Helical" evidence="6">
    <location>
        <begin position="167"/>
        <end position="188"/>
    </location>
</feature>
<accession>A0A0L0SZF0</accession>